<keyword evidence="1" id="KW-0067">ATP-binding</keyword>
<evidence type="ECO:0000313" key="2">
    <source>
        <dbReference type="Proteomes" id="UP000254191"/>
    </source>
</evidence>
<keyword evidence="1" id="KW-0547">Nucleotide-binding</keyword>
<accession>A0A379GIY9</accession>
<sequence length="36" mass="4211">MWRMPFIHVDQLTRLTGNTIADALGIDTFFQAFKRV</sequence>
<evidence type="ECO:0000313" key="1">
    <source>
        <dbReference type="EMBL" id="SUC40912.1"/>
    </source>
</evidence>
<dbReference type="EMBL" id="UGTS01000006">
    <property type="protein sequence ID" value="SUC40912.1"/>
    <property type="molecule type" value="Genomic_DNA"/>
</dbReference>
<dbReference type="GO" id="GO:0005524">
    <property type="term" value="F:ATP binding"/>
    <property type="evidence" value="ECO:0007669"/>
    <property type="project" value="UniProtKB-KW"/>
</dbReference>
<protein>
    <submittedName>
        <fullName evidence="1">ABC transporter, ATP-binding protein</fullName>
    </submittedName>
</protein>
<reference evidence="1 2" key="1">
    <citation type="submission" date="2018-06" db="EMBL/GenBank/DDBJ databases">
        <authorList>
            <consortium name="Pathogen Informatics"/>
            <person name="Doyle S."/>
        </authorList>
    </citation>
    <scope>NUCLEOTIDE SEQUENCE [LARGE SCALE GENOMIC DNA]</scope>
    <source>
        <strain evidence="1 2">NCTC11938</strain>
    </source>
</reference>
<dbReference type="Proteomes" id="UP000254191">
    <property type="component" value="Unassembled WGS sequence"/>
</dbReference>
<dbReference type="AlphaFoldDB" id="A0A379GIY9"/>
<proteinExistence type="predicted"/>
<gene>
    <name evidence="1" type="ORF">NCTC11938_05214</name>
</gene>
<organism evidence="1 2">
    <name type="scientific">Proteus mirabilis</name>
    <dbReference type="NCBI Taxonomy" id="584"/>
    <lineage>
        <taxon>Bacteria</taxon>
        <taxon>Pseudomonadati</taxon>
        <taxon>Pseudomonadota</taxon>
        <taxon>Gammaproteobacteria</taxon>
        <taxon>Enterobacterales</taxon>
        <taxon>Morganellaceae</taxon>
        <taxon>Proteus</taxon>
    </lineage>
</organism>
<name>A0A379GIY9_PROMI</name>